<dbReference type="Pfam" id="PF01261">
    <property type="entry name" value="AP_endonuc_2"/>
    <property type="match status" value="1"/>
</dbReference>
<name>A0ABV6JAD5_9BACL</name>
<evidence type="ECO:0000313" key="3">
    <source>
        <dbReference type="Proteomes" id="UP001589818"/>
    </source>
</evidence>
<dbReference type="InterPro" id="IPR036237">
    <property type="entry name" value="Xyl_isomerase-like_sf"/>
</dbReference>
<protein>
    <submittedName>
        <fullName evidence="2">Sugar phosphate isomerase/epimerase family protein</fullName>
    </submittedName>
</protein>
<dbReference type="InterPro" id="IPR013022">
    <property type="entry name" value="Xyl_isomerase-like_TIM-brl"/>
</dbReference>
<feature type="domain" description="Xylose isomerase-like TIM barrel" evidence="1">
    <location>
        <begin position="21"/>
        <end position="236"/>
    </location>
</feature>
<dbReference type="InterPro" id="IPR050312">
    <property type="entry name" value="IolE/XylAMocC-like"/>
</dbReference>
<dbReference type="GO" id="GO:0016853">
    <property type="term" value="F:isomerase activity"/>
    <property type="evidence" value="ECO:0007669"/>
    <property type="project" value="UniProtKB-KW"/>
</dbReference>
<reference evidence="2 3" key="1">
    <citation type="submission" date="2024-09" db="EMBL/GenBank/DDBJ databases">
        <authorList>
            <person name="Sun Q."/>
            <person name="Mori K."/>
        </authorList>
    </citation>
    <scope>NUCLEOTIDE SEQUENCE [LARGE SCALE GENOMIC DNA]</scope>
    <source>
        <strain evidence="2 3">CCM 4839</strain>
    </source>
</reference>
<dbReference type="SUPFAM" id="SSF51658">
    <property type="entry name" value="Xylose isomerase-like"/>
    <property type="match status" value="1"/>
</dbReference>
<evidence type="ECO:0000313" key="2">
    <source>
        <dbReference type="EMBL" id="MFC0392826.1"/>
    </source>
</evidence>
<proteinExistence type="predicted"/>
<sequence length="278" mass="29459">MIKLGVNSVLFKDFDVETAVRHIALCGYDGVELSAIQGMCEHLVLDSWQDQAEELKRLAAEYGISYLSMEVASLDEARLTKAFEAAQAIGIPVVNVGPGGKSNEEADLVQSIATLSHLSDLAASYGVTLCVKAHVGNAIYNTPTTLRAMEAIDSAGFGIDMDPSHVYRAGENPEEALPQVLSRVKHVHIRDCKGRSAGPGPIPQQACGRGDIDLAAYCKVMVDGGYDGPVCLEVIGAAGHSLAEVSIIAAESYGYLNGCLRALGARQSKDDALQRQNG</sequence>
<dbReference type="Gene3D" id="3.20.20.150">
    <property type="entry name" value="Divalent-metal-dependent TIM barrel enzymes"/>
    <property type="match status" value="1"/>
</dbReference>
<dbReference type="PANTHER" id="PTHR12110:SF21">
    <property type="entry name" value="XYLOSE ISOMERASE-LIKE TIM BARREL DOMAIN-CONTAINING PROTEIN"/>
    <property type="match status" value="1"/>
</dbReference>
<dbReference type="Proteomes" id="UP001589818">
    <property type="component" value="Unassembled WGS sequence"/>
</dbReference>
<dbReference type="EMBL" id="JBHLVF010000023">
    <property type="protein sequence ID" value="MFC0392826.1"/>
    <property type="molecule type" value="Genomic_DNA"/>
</dbReference>
<dbReference type="RefSeq" id="WP_204818752.1">
    <property type="nucleotide sequence ID" value="NZ_JANHOF010000005.1"/>
</dbReference>
<comment type="caution">
    <text evidence="2">The sequence shown here is derived from an EMBL/GenBank/DDBJ whole genome shotgun (WGS) entry which is preliminary data.</text>
</comment>
<keyword evidence="3" id="KW-1185">Reference proteome</keyword>
<organism evidence="2 3">
    <name type="scientific">Paenibacillus mendelii</name>
    <dbReference type="NCBI Taxonomy" id="206163"/>
    <lineage>
        <taxon>Bacteria</taxon>
        <taxon>Bacillati</taxon>
        <taxon>Bacillota</taxon>
        <taxon>Bacilli</taxon>
        <taxon>Bacillales</taxon>
        <taxon>Paenibacillaceae</taxon>
        <taxon>Paenibacillus</taxon>
    </lineage>
</organism>
<gene>
    <name evidence="2" type="ORF">ACFFJ8_15755</name>
</gene>
<evidence type="ECO:0000259" key="1">
    <source>
        <dbReference type="Pfam" id="PF01261"/>
    </source>
</evidence>
<keyword evidence="2" id="KW-0413">Isomerase</keyword>
<dbReference type="PANTHER" id="PTHR12110">
    <property type="entry name" value="HYDROXYPYRUVATE ISOMERASE"/>
    <property type="match status" value="1"/>
</dbReference>
<accession>A0ABV6JAD5</accession>